<proteinExistence type="predicted"/>
<dbReference type="AlphaFoldDB" id="A0AAV3Z9Y3"/>
<sequence>MAFILCLYGADNIQNIEQVIELLRKNGMSPWILVGADSPPTGMQYHEQHCYWLPQRLGCENVAGYDIFESMWVPVARSALCLFSKLSKISTPPYQKCRNFVSEDCSKCSSEDVGNRRKLKCFCLCV</sequence>
<comment type="caution">
    <text evidence="1">The sequence shown here is derived from an EMBL/GenBank/DDBJ whole genome shotgun (WGS) entry which is preliminary data.</text>
</comment>
<accession>A0AAV3Z9Y3</accession>
<organism evidence="1 2">
    <name type="scientific">Plakobranchus ocellatus</name>
    <dbReference type="NCBI Taxonomy" id="259542"/>
    <lineage>
        <taxon>Eukaryota</taxon>
        <taxon>Metazoa</taxon>
        <taxon>Spiralia</taxon>
        <taxon>Lophotrochozoa</taxon>
        <taxon>Mollusca</taxon>
        <taxon>Gastropoda</taxon>
        <taxon>Heterobranchia</taxon>
        <taxon>Euthyneura</taxon>
        <taxon>Panpulmonata</taxon>
        <taxon>Sacoglossa</taxon>
        <taxon>Placobranchoidea</taxon>
        <taxon>Plakobranchidae</taxon>
        <taxon>Plakobranchus</taxon>
    </lineage>
</organism>
<keyword evidence="2" id="KW-1185">Reference proteome</keyword>
<evidence type="ECO:0000313" key="1">
    <source>
        <dbReference type="EMBL" id="GFN90758.1"/>
    </source>
</evidence>
<name>A0AAV3Z9Y3_9GAST</name>
<reference evidence="1 2" key="1">
    <citation type="journal article" date="2021" name="Elife">
        <title>Chloroplast acquisition without the gene transfer in kleptoplastic sea slugs, Plakobranchus ocellatus.</title>
        <authorList>
            <person name="Maeda T."/>
            <person name="Takahashi S."/>
            <person name="Yoshida T."/>
            <person name="Shimamura S."/>
            <person name="Takaki Y."/>
            <person name="Nagai Y."/>
            <person name="Toyoda A."/>
            <person name="Suzuki Y."/>
            <person name="Arimoto A."/>
            <person name="Ishii H."/>
            <person name="Satoh N."/>
            <person name="Nishiyama T."/>
            <person name="Hasebe M."/>
            <person name="Maruyama T."/>
            <person name="Minagawa J."/>
            <person name="Obokata J."/>
            <person name="Shigenobu S."/>
        </authorList>
    </citation>
    <scope>NUCLEOTIDE SEQUENCE [LARGE SCALE GENOMIC DNA]</scope>
</reference>
<dbReference type="EMBL" id="BLXT01002056">
    <property type="protein sequence ID" value="GFN90758.1"/>
    <property type="molecule type" value="Genomic_DNA"/>
</dbReference>
<evidence type="ECO:0000313" key="2">
    <source>
        <dbReference type="Proteomes" id="UP000735302"/>
    </source>
</evidence>
<dbReference type="Proteomes" id="UP000735302">
    <property type="component" value="Unassembled WGS sequence"/>
</dbReference>
<gene>
    <name evidence="1" type="ORF">PoB_001726400</name>
</gene>
<protein>
    <submittedName>
        <fullName evidence="1">Uncharacterized protein</fullName>
    </submittedName>
</protein>